<comment type="subcellular location">
    <subcellularLocation>
        <location evidence="3 16">Cytoplasm</location>
    </subcellularLocation>
</comment>
<feature type="binding site" evidence="16">
    <location>
        <position position="171"/>
    </location>
    <ligand>
        <name>substrate</name>
    </ligand>
</feature>
<evidence type="ECO:0000313" key="17">
    <source>
        <dbReference type="EMBL" id="MFD0761255.1"/>
    </source>
</evidence>
<sequence>MNLIIDVGNTRIKIAVFNNAEIIHNEIITTEEFYFKALKLLEVYSCKNAILSSVGNLKKSQINELNSKINLIQLDYISKIPFKNCYKTPKTLGVDRIALVSSAASQFPNKNVLIIDAGTCITYDFINEKGYYLGGAISPGIKMRYQSLHQFTKKLPLLETKQPEGLIGGSTEECIHSGIVNGVINEIDSNIESYRKKNKDLTIVLTGGDVNFLSNRLKNGIFANPNFLLQGLNTILTYNL</sequence>
<evidence type="ECO:0000256" key="10">
    <source>
        <dbReference type="ARBA" id="ARBA00022777"/>
    </source>
</evidence>
<dbReference type="GO" id="GO:0004594">
    <property type="term" value="F:pantothenate kinase activity"/>
    <property type="evidence" value="ECO:0007669"/>
    <property type="project" value="UniProtKB-EC"/>
</dbReference>
<dbReference type="InterPro" id="IPR004619">
    <property type="entry name" value="Type_III_PanK"/>
</dbReference>
<feature type="binding site" evidence="16">
    <location>
        <position position="86"/>
    </location>
    <ligand>
        <name>substrate</name>
    </ligand>
</feature>
<gene>
    <name evidence="16" type="primary">coaX</name>
    <name evidence="17" type="ORF">ACFQZW_04105</name>
</gene>
<evidence type="ECO:0000256" key="1">
    <source>
        <dbReference type="ARBA" id="ARBA00001206"/>
    </source>
</evidence>
<comment type="cofactor">
    <cofactor evidence="16">
        <name>NH4(+)</name>
        <dbReference type="ChEBI" id="CHEBI:28938"/>
    </cofactor>
    <cofactor evidence="16">
        <name>K(+)</name>
        <dbReference type="ChEBI" id="CHEBI:29103"/>
    </cofactor>
    <text evidence="16">A monovalent cation. Ammonium or potassium.</text>
</comment>
<comment type="subunit">
    <text evidence="5 16">Homodimer.</text>
</comment>
<evidence type="ECO:0000256" key="8">
    <source>
        <dbReference type="ARBA" id="ARBA00022679"/>
    </source>
</evidence>
<keyword evidence="9 16" id="KW-0547">Nucleotide-binding</keyword>
<feature type="binding site" evidence="16">
    <location>
        <position position="116"/>
    </location>
    <ligand>
        <name>K(+)</name>
        <dbReference type="ChEBI" id="CHEBI:29103"/>
    </ligand>
</feature>
<keyword evidence="8 16" id="KW-0808">Transferase</keyword>
<evidence type="ECO:0000313" key="18">
    <source>
        <dbReference type="Proteomes" id="UP001597032"/>
    </source>
</evidence>
<dbReference type="EMBL" id="JBHTIC010000005">
    <property type="protein sequence ID" value="MFD0761255.1"/>
    <property type="molecule type" value="Genomic_DNA"/>
</dbReference>
<comment type="catalytic activity">
    <reaction evidence="1 16">
        <text>(R)-pantothenate + ATP = (R)-4'-phosphopantothenate + ADP + H(+)</text>
        <dbReference type="Rhea" id="RHEA:16373"/>
        <dbReference type="ChEBI" id="CHEBI:10986"/>
        <dbReference type="ChEBI" id="CHEBI:15378"/>
        <dbReference type="ChEBI" id="CHEBI:29032"/>
        <dbReference type="ChEBI" id="CHEBI:30616"/>
        <dbReference type="ChEBI" id="CHEBI:456216"/>
        <dbReference type="EC" id="2.7.1.33"/>
    </reaction>
</comment>
<keyword evidence="13 16" id="KW-0173">Coenzyme A biosynthesis</keyword>
<keyword evidence="18" id="KW-1185">Reference proteome</keyword>
<evidence type="ECO:0000256" key="7">
    <source>
        <dbReference type="ARBA" id="ARBA00022490"/>
    </source>
</evidence>
<dbReference type="Gene3D" id="3.30.420.40">
    <property type="match status" value="2"/>
</dbReference>
<evidence type="ECO:0000256" key="5">
    <source>
        <dbReference type="ARBA" id="ARBA00011738"/>
    </source>
</evidence>
<evidence type="ECO:0000256" key="15">
    <source>
        <dbReference type="ARBA" id="ARBA00040883"/>
    </source>
</evidence>
<dbReference type="InterPro" id="IPR043129">
    <property type="entry name" value="ATPase_NBD"/>
</dbReference>
<comment type="similarity">
    <text evidence="14 16">Belongs to the type III pantothenate kinase family.</text>
</comment>
<evidence type="ECO:0000256" key="11">
    <source>
        <dbReference type="ARBA" id="ARBA00022840"/>
    </source>
</evidence>
<feature type="binding site" evidence="16">
    <location>
        <begin position="93"/>
        <end position="96"/>
    </location>
    <ligand>
        <name>substrate</name>
    </ligand>
</feature>
<dbReference type="NCBIfam" id="TIGR00671">
    <property type="entry name" value="baf"/>
    <property type="match status" value="1"/>
</dbReference>
<dbReference type="PANTHER" id="PTHR34265:SF1">
    <property type="entry name" value="TYPE III PANTOTHENATE KINASE"/>
    <property type="match status" value="1"/>
</dbReference>
<dbReference type="Pfam" id="PF03309">
    <property type="entry name" value="Pan_kinase"/>
    <property type="match status" value="1"/>
</dbReference>
<dbReference type="RefSeq" id="WP_386781532.1">
    <property type="nucleotide sequence ID" value="NZ_JBHTIC010000005.1"/>
</dbReference>
<keyword evidence="7 16" id="KW-0963">Cytoplasm</keyword>
<dbReference type="HAMAP" id="MF_01274">
    <property type="entry name" value="Pantothen_kinase_3"/>
    <property type="match status" value="1"/>
</dbReference>
<keyword evidence="10 16" id="KW-0418">Kinase</keyword>
<comment type="cofactor">
    <cofactor evidence="2">
        <name>K(+)</name>
        <dbReference type="ChEBI" id="CHEBI:29103"/>
    </cofactor>
</comment>
<accession>A0ABW2Z321</accession>
<evidence type="ECO:0000256" key="3">
    <source>
        <dbReference type="ARBA" id="ARBA00004496"/>
    </source>
</evidence>
<dbReference type="NCBIfam" id="NF009853">
    <property type="entry name" value="PRK13320.1-5"/>
    <property type="match status" value="1"/>
</dbReference>
<keyword evidence="16" id="KW-0479">Metal-binding</keyword>
<evidence type="ECO:0000256" key="16">
    <source>
        <dbReference type="HAMAP-Rule" id="MF_01274"/>
    </source>
</evidence>
<evidence type="ECO:0000256" key="13">
    <source>
        <dbReference type="ARBA" id="ARBA00022993"/>
    </source>
</evidence>
<dbReference type="SUPFAM" id="SSF53067">
    <property type="entry name" value="Actin-like ATPase domain"/>
    <property type="match status" value="2"/>
</dbReference>
<comment type="function">
    <text evidence="16">Catalyzes the phosphorylation of pantothenate (Pan), the first step in CoA biosynthesis.</text>
</comment>
<organism evidence="17 18">
    <name type="scientific">Lutibacter aestuarii</name>
    <dbReference type="NCBI Taxonomy" id="861111"/>
    <lineage>
        <taxon>Bacteria</taxon>
        <taxon>Pseudomonadati</taxon>
        <taxon>Bacteroidota</taxon>
        <taxon>Flavobacteriia</taxon>
        <taxon>Flavobacteriales</taxon>
        <taxon>Flavobacteriaceae</taxon>
        <taxon>Lutibacter</taxon>
    </lineage>
</organism>
<comment type="pathway">
    <text evidence="4 16">Cofactor biosynthesis; coenzyme A biosynthesis; CoA from (R)-pantothenate: step 1/5.</text>
</comment>
<evidence type="ECO:0000256" key="4">
    <source>
        <dbReference type="ARBA" id="ARBA00005225"/>
    </source>
</evidence>
<dbReference type="CDD" id="cd24015">
    <property type="entry name" value="ASKHA_NBD_PanK-III"/>
    <property type="match status" value="1"/>
</dbReference>
<feature type="binding site" evidence="16">
    <location>
        <position position="119"/>
    </location>
    <ligand>
        <name>ATP</name>
        <dbReference type="ChEBI" id="CHEBI:30616"/>
    </ligand>
</feature>
<dbReference type="Proteomes" id="UP001597032">
    <property type="component" value="Unassembled WGS sequence"/>
</dbReference>
<evidence type="ECO:0000256" key="9">
    <source>
        <dbReference type="ARBA" id="ARBA00022741"/>
    </source>
</evidence>
<reference evidence="18" key="1">
    <citation type="journal article" date="2019" name="Int. J. Syst. Evol. Microbiol.">
        <title>The Global Catalogue of Microorganisms (GCM) 10K type strain sequencing project: providing services to taxonomists for standard genome sequencing and annotation.</title>
        <authorList>
            <consortium name="The Broad Institute Genomics Platform"/>
            <consortium name="The Broad Institute Genome Sequencing Center for Infectious Disease"/>
            <person name="Wu L."/>
            <person name="Ma J."/>
        </authorList>
    </citation>
    <scope>NUCLEOTIDE SEQUENCE [LARGE SCALE GENOMIC DNA]</scope>
    <source>
        <strain evidence="18">CCUG 60022</strain>
    </source>
</reference>
<feature type="active site" description="Proton acceptor" evidence="16">
    <location>
        <position position="95"/>
    </location>
</feature>
<evidence type="ECO:0000256" key="12">
    <source>
        <dbReference type="ARBA" id="ARBA00022958"/>
    </source>
</evidence>
<protein>
    <recommendedName>
        <fullName evidence="15 16">Type III pantothenate kinase</fullName>
        <ecNumber evidence="6 16">2.7.1.33</ecNumber>
    </recommendedName>
    <alternativeName>
        <fullName evidence="16">PanK-III</fullName>
    </alternativeName>
    <alternativeName>
        <fullName evidence="16">Pantothenic acid kinase</fullName>
    </alternativeName>
</protein>
<evidence type="ECO:0000256" key="2">
    <source>
        <dbReference type="ARBA" id="ARBA00001958"/>
    </source>
</evidence>
<name>A0ABW2Z321_9FLAO</name>
<dbReference type="EC" id="2.7.1.33" evidence="6 16"/>
<dbReference type="PANTHER" id="PTHR34265">
    <property type="entry name" value="TYPE III PANTOTHENATE KINASE"/>
    <property type="match status" value="1"/>
</dbReference>
<comment type="caution">
    <text evidence="17">The sequence shown here is derived from an EMBL/GenBank/DDBJ whole genome shotgun (WGS) entry which is preliminary data.</text>
</comment>
<feature type="binding site" evidence="16">
    <location>
        <begin position="6"/>
        <end position="13"/>
    </location>
    <ligand>
        <name>ATP</name>
        <dbReference type="ChEBI" id="CHEBI:30616"/>
    </ligand>
</feature>
<evidence type="ECO:0000256" key="6">
    <source>
        <dbReference type="ARBA" id="ARBA00012102"/>
    </source>
</evidence>
<keyword evidence="12 16" id="KW-0630">Potassium</keyword>
<evidence type="ECO:0000256" key="14">
    <source>
        <dbReference type="ARBA" id="ARBA00038036"/>
    </source>
</evidence>
<keyword evidence="11 16" id="KW-0067">ATP-binding</keyword>
<proteinExistence type="inferred from homology"/>